<evidence type="ECO:0000256" key="1">
    <source>
        <dbReference type="SAM" id="MobiDB-lite"/>
    </source>
</evidence>
<comment type="caution">
    <text evidence="2">The sequence shown here is derived from an EMBL/GenBank/DDBJ whole genome shotgun (WGS) entry which is preliminary data.</text>
</comment>
<feature type="compositionally biased region" description="Low complexity" evidence="1">
    <location>
        <begin position="624"/>
        <end position="637"/>
    </location>
</feature>
<dbReference type="STRING" id="1664694.A0A0N0NPW2"/>
<proteinExistence type="predicted"/>
<dbReference type="GeneID" id="28739161"/>
<feature type="compositionally biased region" description="Low complexity" evidence="1">
    <location>
        <begin position="132"/>
        <end position="147"/>
    </location>
</feature>
<feature type="compositionally biased region" description="Low complexity" evidence="1">
    <location>
        <begin position="693"/>
        <end position="705"/>
    </location>
</feature>
<feature type="compositionally biased region" description="Polar residues" evidence="1">
    <location>
        <begin position="667"/>
        <end position="682"/>
    </location>
</feature>
<evidence type="ECO:0000313" key="3">
    <source>
        <dbReference type="Proteomes" id="UP000038010"/>
    </source>
</evidence>
<feature type="compositionally biased region" description="Polar residues" evidence="1">
    <location>
        <begin position="227"/>
        <end position="253"/>
    </location>
</feature>
<feature type="compositionally biased region" description="Basic and acidic residues" evidence="1">
    <location>
        <begin position="429"/>
        <end position="447"/>
    </location>
</feature>
<feature type="compositionally biased region" description="Low complexity" evidence="1">
    <location>
        <begin position="1123"/>
        <end position="1133"/>
    </location>
</feature>
<feature type="compositionally biased region" description="Basic and acidic residues" evidence="1">
    <location>
        <begin position="1075"/>
        <end position="1091"/>
    </location>
</feature>
<feature type="region of interest" description="Disordered" evidence="1">
    <location>
        <begin position="1393"/>
        <end position="1501"/>
    </location>
</feature>
<feature type="compositionally biased region" description="Basic and acidic residues" evidence="1">
    <location>
        <begin position="1449"/>
        <end position="1463"/>
    </location>
</feature>
<feature type="compositionally biased region" description="Low complexity" evidence="1">
    <location>
        <begin position="726"/>
        <end position="748"/>
    </location>
</feature>
<feature type="compositionally biased region" description="Pro residues" evidence="1">
    <location>
        <begin position="303"/>
        <end position="317"/>
    </location>
</feature>
<feature type="compositionally biased region" description="Basic and acidic residues" evidence="1">
    <location>
        <begin position="1016"/>
        <end position="1027"/>
    </location>
</feature>
<feature type="compositionally biased region" description="Basic and acidic residues" evidence="1">
    <location>
        <begin position="510"/>
        <end position="534"/>
    </location>
</feature>
<feature type="region of interest" description="Disordered" evidence="1">
    <location>
        <begin position="1322"/>
        <end position="1356"/>
    </location>
</feature>
<reference evidence="2 3" key="1">
    <citation type="submission" date="2015-06" db="EMBL/GenBank/DDBJ databases">
        <title>Draft genome of the ant-associated black yeast Phialophora attae CBS 131958.</title>
        <authorList>
            <person name="Moreno L.F."/>
            <person name="Stielow B.J."/>
            <person name="de Hoog S."/>
            <person name="Vicente V.A."/>
            <person name="Weiss V.A."/>
            <person name="de Vries M."/>
            <person name="Cruz L.M."/>
            <person name="Souza E.M."/>
        </authorList>
    </citation>
    <scope>NUCLEOTIDE SEQUENCE [LARGE SCALE GENOMIC DNA]</scope>
    <source>
        <strain evidence="2 3">CBS 131958</strain>
    </source>
</reference>
<feature type="region of interest" description="Disordered" evidence="1">
    <location>
        <begin position="809"/>
        <end position="1292"/>
    </location>
</feature>
<feature type="compositionally biased region" description="Basic and acidic residues" evidence="1">
    <location>
        <begin position="542"/>
        <end position="551"/>
    </location>
</feature>
<feature type="region of interest" description="Disordered" evidence="1">
    <location>
        <begin position="107"/>
        <end position="161"/>
    </location>
</feature>
<dbReference type="RefSeq" id="XP_018003184.1">
    <property type="nucleotide sequence ID" value="XM_018147283.1"/>
</dbReference>
<name>A0A0N0NPW2_9EURO</name>
<dbReference type="Proteomes" id="UP000038010">
    <property type="component" value="Unassembled WGS sequence"/>
</dbReference>
<protein>
    <submittedName>
        <fullName evidence="2">Uncharacterized protein</fullName>
    </submittedName>
</protein>
<feature type="compositionally biased region" description="Polar residues" evidence="1">
    <location>
        <begin position="810"/>
        <end position="839"/>
    </location>
</feature>
<feature type="compositionally biased region" description="Polar residues" evidence="1">
    <location>
        <begin position="769"/>
        <end position="778"/>
    </location>
</feature>
<keyword evidence="3" id="KW-1185">Reference proteome</keyword>
<dbReference type="EMBL" id="LFJN01000005">
    <property type="protein sequence ID" value="KPI43221.1"/>
    <property type="molecule type" value="Genomic_DNA"/>
</dbReference>
<feature type="compositionally biased region" description="Low complexity" evidence="1">
    <location>
        <begin position="254"/>
        <end position="263"/>
    </location>
</feature>
<feature type="compositionally biased region" description="Gly residues" evidence="1">
    <location>
        <begin position="1486"/>
        <end position="1501"/>
    </location>
</feature>
<feature type="compositionally biased region" description="Polar residues" evidence="1">
    <location>
        <begin position="1270"/>
        <end position="1282"/>
    </location>
</feature>
<feature type="region of interest" description="Disordered" evidence="1">
    <location>
        <begin position="604"/>
        <end position="778"/>
    </location>
</feature>
<accession>A0A0N0NPW2</accession>
<gene>
    <name evidence="2" type="ORF">AB675_6953</name>
</gene>
<feature type="region of interest" description="Disordered" evidence="1">
    <location>
        <begin position="195"/>
        <end position="321"/>
    </location>
</feature>
<dbReference type="OrthoDB" id="5335210at2759"/>
<feature type="compositionally biased region" description="Pro residues" evidence="1">
    <location>
        <begin position="1234"/>
        <end position="1246"/>
    </location>
</feature>
<dbReference type="VEuPathDB" id="FungiDB:AB675_6953"/>
<organism evidence="2 3">
    <name type="scientific">Cyphellophora attinorum</name>
    <dbReference type="NCBI Taxonomy" id="1664694"/>
    <lineage>
        <taxon>Eukaryota</taxon>
        <taxon>Fungi</taxon>
        <taxon>Dikarya</taxon>
        <taxon>Ascomycota</taxon>
        <taxon>Pezizomycotina</taxon>
        <taxon>Eurotiomycetes</taxon>
        <taxon>Chaetothyriomycetidae</taxon>
        <taxon>Chaetothyriales</taxon>
        <taxon>Cyphellophoraceae</taxon>
        <taxon>Cyphellophora</taxon>
    </lineage>
</organism>
<feature type="region of interest" description="Disordered" evidence="1">
    <location>
        <begin position="378"/>
        <end position="406"/>
    </location>
</feature>
<feature type="compositionally biased region" description="Basic and acidic residues" evidence="1">
    <location>
        <begin position="840"/>
        <end position="864"/>
    </location>
</feature>
<feature type="compositionally biased region" description="Basic and acidic residues" evidence="1">
    <location>
        <begin position="896"/>
        <end position="905"/>
    </location>
</feature>
<evidence type="ECO:0000313" key="2">
    <source>
        <dbReference type="EMBL" id="KPI43221.1"/>
    </source>
</evidence>
<feature type="region of interest" description="Disordered" evidence="1">
    <location>
        <begin position="420"/>
        <end position="590"/>
    </location>
</feature>
<sequence>MGVFTKSRKANKENVDPFGPDASTASSKMSRSLKRKNKNAPEPKPEFNIAAALPTTNDFRTSLLMPGLSARFSMLKEQDDPNSILGKASDDSVLFPKRASRLNLFNHNPLTDIAETESIRSVPKPFARGERSSSYSDAGYASDDGGSVMNRSRPGEGNNLFGGRQKVYHVGNGAETANPGKARYLYEDDVRQSPYQQYKAAKSRDALDKSTWPENDNAPRASEEADTVNSPATAFSKNRGTQSSTNSGPSNRRTSTAATSVATCDSPIPRQNSNHAPSKLRTSDGFEANGVTRNASSDSRKAFPPPKDAADQPPMPLSQPRSAVGLNERYVTRSPMFSTQAFRANSPPPVGQAITSLDNGVQELSKGAQLQTRRYQTASPTNQAFDEDGDQVYSSNLQPNDRGKATAMGLFNRPRQQYDEQQFLQRQQQMHEERSASRAQGHDKDSRTTSTEVKSPVMSRTSDAAKTSDRASQESRTTNGSFRSPYGSGLRKLSSPEKAAPSAIGAAGERSVKDRVESLIRRNNAELTAMEHKRSPPQVQESPKRTNDTAKSDQSQSTFINRFDSSDDEDDDEVAAPPARFSRPRIAPEDVHPALRDGLQDFDFGEQVSPRLPPGHADNSPGQPALSLKPSSPASKPMGDDSPTLGPNGLGLSGMIRTHLRHDSDRSSIYPQSPASESQFHFSRTPREMSMVSTSNTINTINTINPPASVHSDPWEFDNAQRNSRRSAAASSHHSGHGANNADITPSTTPLPPTMSQKAQQILGHAAAQRQQEASSKAQKILGEEAPRLSQGSNHSARMALSPRMPLSPRFQQESLPQPETAVDVNSSNETVASAPWQSENEHSDYHEHNRNVSTDTQKERQAFDEDLAERRRKIQEGLKAAAERDRSQSPAATRRSNDHHRQPYERSGSAQGFSSGLRHKTSRGQMAAAEYGNKAMKMLGLNSGGPDYHPQQRPHPRRYDSSDNEYDDGPPRDQRGHRAPHYNRPPPAASQAYAAGRRTPHENHSSGRRTPGPSDGRRTPGPHDGRNTPYANSSNEDFDRARQQPATPNSQRGYGRDRAGSEAAQRSQSRQRHYRSDDDGHGPQRPEMRHAGSSPSPPHGRRRGPDDGRPPVGYERSPSTTPGSGRNRSNSRPGPPPQGYFDGKAPPTPRLNDGPMPSPAGLPISPHPHVIGAASPALGPAHSNGNVGAPSPLLNPGRPSPRPPMQSPALATGAPSPFLNPGPTPYSAQTSPAFPPPTSPLPIPNPSSALATAPAINGRSTPDLFANNGRATPTNGSSAPLQPNGGRPRRMTVNKNMISEPTFISSTSSVPLVGLPHARVDGSATAPPTLPAMNPRRRGGTPTNENGSAATSAANTPLATPLGMAVPSAAGGFGPGMGKSVSATNSPALGNTPTAATFDSIFHGKSGAVGSGPMGPPPPKNSGRNRLRKISSEGGGMASRARQQAVWAEREREDRLTPRDGEGTGFPFPNKSATNLGLGRSATAGGAGTGRMGAEEGGMF</sequence>
<feature type="compositionally biased region" description="Polar residues" evidence="1">
    <location>
        <begin position="448"/>
        <end position="465"/>
    </location>
</feature>
<feature type="region of interest" description="Disordered" evidence="1">
    <location>
        <begin position="1"/>
        <end position="49"/>
    </location>
</feature>
<feature type="compositionally biased region" description="Polar residues" evidence="1">
    <location>
        <begin position="1342"/>
        <end position="1356"/>
    </location>
</feature>